<dbReference type="GO" id="GO:0006401">
    <property type="term" value="P:RNA catabolic process"/>
    <property type="evidence" value="ECO:0007669"/>
    <property type="project" value="InterPro"/>
</dbReference>
<reference evidence="5 6" key="1">
    <citation type="submission" date="2016-03" db="EMBL/GenBank/DDBJ databases">
        <title>Chemosynthetic sulphur-oxidizing symbionts of marine invertebrate animals are capable of nitrogen fixation.</title>
        <authorList>
            <person name="Petersen J.M."/>
            <person name="Kemper A."/>
            <person name="Gruber-Vodicka H."/>
            <person name="Cardini U."/>
            <person name="Geest Mvander."/>
            <person name="Kleiner M."/>
            <person name="Bulgheresi S."/>
            <person name="Fussmann M."/>
            <person name="Herbold C."/>
            <person name="Seah B.K.B."/>
            <person name="Antony C.Paul."/>
            <person name="Liu D."/>
            <person name="Belitz A."/>
            <person name="Weber M."/>
        </authorList>
    </citation>
    <scope>NUCLEOTIDE SEQUENCE [LARGE SCALE GENOMIC DNA]</scope>
    <source>
        <strain evidence="5">G_D</strain>
    </source>
</reference>
<dbReference type="STRING" id="1818881.A3196_13405"/>
<evidence type="ECO:0000256" key="4">
    <source>
        <dbReference type="SAM" id="SignalP"/>
    </source>
</evidence>
<organism evidence="5 6">
    <name type="scientific">Candidatus Thiodiazotropha endoloripes</name>
    <dbReference type="NCBI Taxonomy" id="1818881"/>
    <lineage>
        <taxon>Bacteria</taxon>
        <taxon>Pseudomonadati</taxon>
        <taxon>Pseudomonadota</taxon>
        <taxon>Gammaproteobacteria</taxon>
        <taxon>Chromatiales</taxon>
        <taxon>Sedimenticolaceae</taxon>
        <taxon>Candidatus Thiodiazotropha</taxon>
    </lineage>
</organism>
<dbReference type="Gene3D" id="1.25.40.10">
    <property type="entry name" value="Tetratricopeptide repeat domain"/>
    <property type="match status" value="1"/>
</dbReference>
<dbReference type="SMART" id="SM00028">
    <property type="entry name" value="TPR"/>
    <property type="match status" value="2"/>
</dbReference>
<dbReference type="Pfam" id="PF14559">
    <property type="entry name" value="TPR_19"/>
    <property type="match status" value="1"/>
</dbReference>
<dbReference type="Proteomes" id="UP000094849">
    <property type="component" value="Unassembled WGS sequence"/>
</dbReference>
<evidence type="ECO:0000256" key="2">
    <source>
        <dbReference type="ARBA" id="ARBA00022803"/>
    </source>
</evidence>
<dbReference type="PROSITE" id="PS50005">
    <property type="entry name" value="TPR"/>
    <property type="match status" value="2"/>
</dbReference>
<keyword evidence="1" id="KW-0677">Repeat</keyword>
<name>A0A1E2USC7_9GAMM</name>
<feature type="repeat" description="TPR" evidence="3">
    <location>
        <begin position="61"/>
        <end position="94"/>
    </location>
</feature>
<keyword evidence="6" id="KW-1185">Reference proteome</keyword>
<dbReference type="InterPro" id="IPR039226">
    <property type="entry name" value="Ski3/TTC37"/>
</dbReference>
<dbReference type="PANTHER" id="PTHR15704:SF7">
    <property type="entry name" value="SUPERKILLER COMPLEX PROTEIN 3"/>
    <property type="match status" value="1"/>
</dbReference>
<dbReference type="InterPro" id="IPR011990">
    <property type="entry name" value="TPR-like_helical_dom_sf"/>
</dbReference>
<dbReference type="PANTHER" id="PTHR15704">
    <property type="entry name" value="SUPERKILLER 3 PROTEIN-RELATED"/>
    <property type="match status" value="1"/>
</dbReference>
<evidence type="ECO:0000313" key="5">
    <source>
        <dbReference type="EMBL" id="ODB97666.1"/>
    </source>
</evidence>
<evidence type="ECO:0000313" key="6">
    <source>
        <dbReference type="Proteomes" id="UP000094849"/>
    </source>
</evidence>
<gene>
    <name evidence="5" type="ORF">A3196_13405</name>
</gene>
<keyword evidence="2 3" id="KW-0802">TPR repeat</keyword>
<dbReference type="SUPFAM" id="SSF48452">
    <property type="entry name" value="TPR-like"/>
    <property type="match status" value="1"/>
</dbReference>
<feature type="repeat" description="TPR" evidence="3">
    <location>
        <begin position="95"/>
        <end position="128"/>
    </location>
</feature>
<feature type="chain" id="PRO_5009119162" evidence="4">
    <location>
        <begin position="24"/>
        <end position="151"/>
    </location>
</feature>
<feature type="signal peptide" evidence="4">
    <location>
        <begin position="1"/>
        <end position="23"/>
    </location>
</feature>
<keyword evidence="4" id="KW-0732">Signal</keyword>
<dbReference type="EMBL" id="LVJZ01000003">
    <property type="protein sequence ID" value="ODB97666.1"/>
    <property type="molecule type" value="Genomic_DNA"/>
</dbReference>
<accession>A0A1E2USC7</accession>
<dbReference type="RefSeq" id="WP_069005592.1">
    <property type="nucleotide sequence ID" value="NZ_LVJW01000003.1"/>
</dbReference>
<proteinExistence type="predicted"/>
<protein>
    <submittedName>
        <fullName evidence="5">Uncharacterized protein</fullName>
    </submittedName>
</protein>
<dbReference type="GO" id="GO:0055087">
    <property type="term" value="C:Ski complex"/>
    <property type="evidence" value="ECO:0007669"/>
    <property type="project" value="InterPro"/>
</dbReference>
<evidence type="ECO:0000256" key="3">
    <source>
        <dbReference type="PROSITE-ProRule" id="PRU00339"/>
    </source>
</evidence>
<sequence length="151" mass="16769">MLRYSRYLVVALLGCSLSFSITANSEQQTLIEQAFHQTEAGDLKAAQSLLEEAIKEAPSSSLAYTRLGGVQLLQQSYSSGIENFQQAIMLDQSNSEAFIGLAVAYLHLGRYQLAREALKQAQQLDPSKKQEIDKVVTWLNQRSSNNSNSMH</sequence>
<comment type="caution">
    <text evidence="5">The sequence shown here is derived from an EMBL/GenBank/DDBJ whole genome shotgun (WGS) entry which is preliminary data.</text>
</comment>
<dbReference type="AlphaFoldDB" id="A0A1E2USC7"/>
<dbReference type="InterPro" id="IPR019734">
    <property type="entry name" value="TPR_rpt"/>
</dbReference>
<evidence type="ECO:0000256" key="1">
    <source>
        <dbReference type="ARBA" id="ARBA00022737"/>
    </source>
</evidence>